<name>A0A3R1ADB8_SALET</name>
<accession>A0A3R1ADB8</accession>
<evidence type="ECO:0008006" key="3">
    <source>
        <dbReference type="Google" id="ProtNLM"/>
    </source>
</evidence>
<keyword evidence="1" id="KW-0812">Transmembrane</keyword>
<dbReference type="EMBL" id="RVVJ01000036">
    <property type="protein sequence ID" value="MML56199.1"/>
    <property type="molecule type" value="Genomic_DNA"/>
</dbReference>
<keyword evidence="1" id="KW-1133">Transmembrane helix</keyword>
<feature type="transmembrane region" description="Helical" evidence="1">
    <location>
        <begin position="21"/>
        <end position="39"/>
    </location>
</feature>
<comment type="caution">
    <text evidence="2">The sequence shown here is derived from an EMBL/GenBank/DDBJ whole genome shotgun (WGS) entry which is preliminary data.</text>
</comment>
<sequence>MSKASYQTGEGRKARIHRYRLQGWLTALVPGVVTVLILFSQSVEATGSVTGMLRLKTRYMNATCLFTRNGADVSGTTEVRMPVIAGAAVRGSAEWSGDVVRLNLGLRCPVPPVSGVHIMMAITPQKQDSMAGSNVIASGKITGGKPGPDLLLVDTGHSNTPVTFSPGLALPGDTCAGNVSAGGGDCIEMTGTPQDYRIPLGIRMFFPASGRSDFTRNDMLSPGAWEAMVTLNITYQ</sequence>
<evidence type="ECO:0000256" key="1">
    <source>
        <dbReference type="SAM" id="Phobius"/>
    </source>
</evidence>
<keyword evidence="1" id="KW-0472">Membrane</keyword>
<gene>
    <name evidence="2" type="ORF">D7N80_23550</name>
</gene>
<dbReference type="Proteomes" id="UP000885348">
    <property type="component" value="Unassembled WGS sequence"/>
</dbReference>
<protein>
    <recommendedName>
        <fullName evidence="3">Fimbrial protein</fullName>
    </recommendedName>
</protein>
<proteinExistence type="predicted"/>
<evidence type="ECO:0000313" key="2">
    <source>
        <dbReference type="EMBL" id="MML56199.1"/>
    </source>
</evidence>
<reference evidence="2" key="1">
    <citation type="submission" date="2018-09" db="EMBL/GenBank/DDBJ databases">
        <authorList>
            <person name="Ashton P.M."/>
            <person name="Dallman T."/>
            <person name="Nair S."/>
            <person name="De Pinna E."/>
            <person name="Peters T."/>
            <person name="Grant K."/>
        </authorList>
    </citation>
    <scope>NUCLEOTIDE SEQUENCE [LARGE SCALE GENOMIC DNA]</scope>
    <source>
        <strain evidence="2">598938</strain>
    </source>
</reference>
<dbReference type="AlphaFoldDB" id="A0A3R1ADB8"/>
<organism evidence="2">
    <name type="scientific">Salmonella enterica I</name>
    <dbReference type="NCBI Taxonomy" id="59201"/>
    <lineage>
        <taxon>Bacteria</taxon>
        <taxon>Pseudomonadati</taxon>
        <taxon>Pseudomonadota</taxon>
        <taxon>Gammaproteobacteria</taxon>
        <taxon>Enterobacterales</taxon>
        <taxon>Enterobacteriaceae</taxon>
        <taxon>Salmonella</taxon>
    </lineage>
</organism>